<dbReference type="AlphaFoldDB" id="A0A8E2ARL5"/>
<dbReference type="Proteomes" id="UP000250043">
    <property type="component" value="Unassembled WGS sequence"/>
</dbReference>
<feature type="region of interest" description="Disordered" evidence="1">
    <location>
        <begin position="195"/>
        <end position="237"/>
    </location>
</feature>
<reference evidence="2 3" key="1">
    <citation type="submission" date="2016-07" db="EMBL/GenBank/DDBJ databases">
        <title>Draft genome of the white-rot fungus Obba rivulosa 3A-2.</title>
        <authorList>
            <consortium name="DOE Joint Genome Institute"/>
            <person name="Miettinen O."/>
            <person name="Riley R."/>
            <person name="Acob R."/>
            <person name="Barry K."/>
            <person name="Cullen D."/>
            <person name="De Vries R."/>
            <person name="Hainaut M."/>
            <person name="Hatakka A."/>
            <person name="Henrissat B."/>
            <person name="Hilden K."/>
            <person name="Kuo R."/>
            <person name="Labutti K."/>
            <person name="Lipzen A."/>
            <person name="Makela M.R."/>
            <person name="Sandor L."/>
            <person name="Spatafora J.W."/>
            <person name="Grigoriev I.V."/>
            <person name="Hibbett D.S."/>
        </authorList>
    </citation>
    <scope>NUCLEOTIDE SEQUENCE [LARGE SCALE GENOMIC DNA]</scope>
    <source>
        <strain evidence="2 3">3A-2</strain>
    </source>
</reference>
<organism evidence="2 3">
    <name type="scientific">Obba rivulosa</name>
    <dbReference type="NCBI Taxonomy" id="1052685"/>
    <lineage>
        <taxon>Eukaryota</taxon>
        <taxon>Fungi</taxon>
        <taxon>Dikarya</taxon>
        <taxon>Basidiomycota</taxon>
        <taxon>Agaricomycotina</taxon>
        <taxon>Agaricomycetes</taxon>
        <taxon>Polyporales</taxon>
        <taxon>Gelatoporiaceae</taxon>
        <taxon>Obba</taxon>
    </lineage>
</organism>
<evidence type="ECO:0000256" key="1">
    <source>
        <dbReference type="SAM" id="MobiDB-lite"/>
    </source>
</evidence>
<sequence length="237" mass="26107">MDHLQRAWHPSQRPNAGQRSNVCDIPCGLIESLQGRGSKGGGGQGVSHCGGLRPEQSLYTLGVAHGSSLRAQKQQPRRCEHLRKFNTDVKATFPLLQHIHILKSLHDQFSQVSMPLDETLVQDHDFRARQSLSKRNMANVTGRSLIPGISTRDIVRVPEGVSARSAQARDTSCNTSRQRRIWFRDWTRNEERSATPYAFSSSSSSHPRPLCSTVGTSSRPNGSGGRIYSNGVGGPRS</sequence>
<protein>
    <submittedName>
        <fullName evidence="2">Uncharacterized protein</fullName>
    </submittedName>
</protein>
<dbReference type="EMBL" id="KV722585">
    <property type="protein sequence ID" value="OCH85417.1"/>
    <property type="molecule type" value="Genomic_DNA"/>
</dbReference>
<gene>
    <name evidence="2" type="ORF">OBBRIDRAFT_807541</name>
</gene>
<evidence type="ECO:0000313" key="2">
    <source>
        <dbReference type="EMBL" id="OCH85417.1"/>
    </source>
</evidence>
<accession>A0A8E2ARL5</accession>
<proteinExistence type="predicted"/>
<name>A0A8E2ARL5_9APHY</name>
<evidence type="ECO:0000313" key="3">
    <source>
        <dbReference type="Proteomes" id="UP000250043"/>
    </source>
</evidence>
<keyword evidence="3" id="KW-1185">Reference proteome</keyword>